<proteinExistence type="predicted"/>
<protein>
    <submittedName>
        <fullName evidence="1">Uncharacterized protein</fullName>
    </submittedName>
</protein>
<dbReference type="AlphaFoldDB" id="A0A1Z4BU25"/>
<evidence type="ECO:0000313" key="2">
    <source>
        <dbReference type="Proteomes" id="UP000197019"/>
    </source>
</evidence>
<sequence>MICRLLLPVPPSMVSPLKSLICRVSLPAPPSRVSTPKPPLKMSLPAPPSRTLLASLPFRVLLRSLPVPLMASVPVNMSFSKFAANVQLMEDLILSVPPLAVSTKVSAVLSTT</sequence>
<dbReference type="KEGG" id="mpsy:CEK71_00920"/>
<dbReference type="Proteomes" id="UP000197019">
    <property type="component" value="Chromosome"/>
</dbReference>
<gene>
    <name evidence="1" type="ORF">CEK71_00920</name>
</gene>
<name>A0A1Z4BU25_9GAMM</name>
<dbReference type="EMBL" id="CP022129">
    <property type="protein sequence ID" value="ASF44740.1"/>
    <property type="molecule type" value="Genomic_DNA"/>
</dbReference>
<organism evidence="1 2">
    <name type="scientific">Methylovulum psychrotolerans</name>
    <dbReference type="NCBI Taxonomy" id="1704499"/>
    <lineage>
        <taxon>Bacteria</taxon>
        <taxon>Pseudomonadati</taxon>
        <taxon>Pseudomonadota</taxon>
        <taxon>Gammaproteobacteria</taxon>
        <taxon>Methylococcales</taxon>
        <taxon>Methylococcaceae</taxon>
        <taxon>Methylovulum</taxon>
    </lineage>
</organism>
<keyword evidence="2" id="KW-1185">Reference proteome</keyword>
<evidence type="ECO:0000313" key="1">
    <source>
        <dbReference type="EMBL" id="ASF44740.1"/>
    </source>
</evidence>
<accession>A0A1Z4BU25</accession>
<reference evidence="1 2" key="1">
    <citation type="submission" date="2017-06" db="EMBL/GenBank/DDBJ databases">
        <title>Genome Sequencing of the methanotroph Methylovulum psychrotolerants str. HV10-M2 isolated from a high-altitude environment.</title>
        <authorList>
            <person name="Mateos-Rivera A."/>
        </authorList>
    </citation>
    <scope>NUCLEOTIDE SEQUENCE [LARGE SCALE GENOMIC DNA]</scope>
    <source>
        <strain evidence="1 2">HV10_M2</strain>
    </source>
</reference>